<dbReference type="RefSeq" id="WP_345082112.1">
    <property type="nucleotide sequence ID" value="NZ_BAABFA010000011.1"/>
</dbReference>
<keyword evidence="1" id="KW-0812">Transmembrane</keyword>
<evidence type="ECO:0000313" key="2">
    <source>
        <dbReference type="EMBL" id="GAA4465870.1"/>
    </source>
</evidence>
<protein>
    <recommendedName>
        <fullName evidence="4">DUF3341 domain-containing protein</fullName>
    </recommendedName>
</protein>
<dbReference type="InterPro" id="IPR052948">
    <property type="entry name" value="Low_temp-induced_all0457"/>
</dbReference>
<name>A0ABP8NIG1_9BACT</name>
<proteinExistence type="predicted"/>
<evidence type="ECO:0000313" key="3">
    <source>
        <dbReference type="Proteomes" id="UP001500067"/>
    </source>
</evidence>
<dbReference type="PANTHER" id="PTHR36109:SF2">
    <property type="entry name" value="MEMBRANE PROTEIN"/>
    <property type="match status" value="1"/>
</dbReference>
<dbReference type="Proteomes" id="UP001500067">
    <property type="component" value="Unassembled WGS sequence"/>
</dbReference>
<evidence type="ECO:0000256" key="1">
    <source>
        <dbReference type="SAM" id="Phobius"/>
    </source>
</evidence>
<feature type="transmembrane region" description="Helical" evidence="1">
    <location>
        <begin position="78"/>
        <end position="104"/>
    </location>
</feature>
<sequence>MANDQIIREGGFNADRGLLTVMFPDKESAEKAFNFLLEKGHAREDITLAMSEETRTRYYPPVKEVPTTDSTNIVLKDAAIGGAIGAGIVGAIAAVVAVGTTILIPGMGFIIAGPLAAGLTGAGAGGITGSIVGALVGAGIPESHAVIYKEGIESGRIIMSFHPRPDEDIAMLERHWKEQGGVVVSWPGNYPFVGAI</sequence>
<dbReference type="PANTHER" id="PTHR36109">
    <property type="entry name" value="MEMBRANE PROTEIN-RELATED"/>
    <property type="match status" value="1"/>
</dbReference>
<dbReference type="EMBL" id="BAABFA010000011">
    <property type="protein sequence ID" value="GAA4465870.1"/>
    <property type="molecule type" value="Genomic_DNA"/>
</dbReference>
<evidence type="ECO:0008006" key="4">
    <source>
        <dbReference type="Google" id="ProtNLM"/>
    </source>
</evidence>
<organism evidence="2 3">
    <name type="scientific">Nemorincola caseinilytica</name>
    <dbReference type="NCBI Taxonomy" id="2054315"/>
    <lineage>
        <taxon>Bacteria</taxon>
        <taxon>Pseudomonadati</taxon>
        <taxon>Bacteroidota</taxon>
        <taxon>Chitinophagia</taxon>
        <taxon>Chitinophagales</taxon>
        <taxon>Chitinophagaceae</taxon>
        <taxon>Nemorincola</taxon>
    </lineage>
</organism>
<gene>
    <name evidence="2" type="ORF">GCM10023093_18810</name>
</gene>
<reference evidence="3" key="1">
    <citation type="journal article" date="2019" name="Int. J. Syst. Evol. Microbiol.">
        <title>The Global Catalogue of Microorganisms (GCM) 10K type strain sequencing project: providing services to taxonomists for standard genome sequencing and annotation.</title>
        <authorList>
            <consortium name="The Broad Institute Genomics Platform"/>
            <consortium name="The Broad Institute Genome Sequencing Center for Infectious Disease"/>
            <person name="Wu L."/>
            <person name="Ma J."/>
        </authorList>
    </citation>
    <scope>NUCLEOTIDE SEQUENCE [LARGE SCALE GENOMIC DNA]</scope>
    <source>
        <strain evidence="3">JCM 32105</strain>
    </source>
</reference>
<keyword evidence="3" id="KW-1185">Reference proteome</keyword>
<accession>A0ABP8NIG1</accession>
<keyword evidence="1" id="KW-1133">Transmembrane helix</keyword>
<keyword evidence="1" id="KW-0472">Membrane</keyword>
<comment type="caution">
    <text evidence="2">The sequence shown here is derived from an EMBL/GenBank/DDBJ whole genome shotgun (WGS) entry which is preliminary data.</text>
</comment>